<dbReference type="Proteomes" id="UP000269374">
    <property type="component" value="Chromosome"/>
</dbReference>
<protein>
    <submittedName>
        <fullName evidence="2">Uncharacterized protein</fullName>
    </submittedName>
</protein>
<keyword evidence="1" id="KW-0472">Membrane</keyword>
<reference evidence="2 3" key="1">
    <citation type="submission" date="2018-09" db="EMBL/GenBank/DDBJ databases">
        <title>Genome sequencing of strain 1JSPR-7.</title>
        <authorList>
            <person name="Heo J."/>
            <person name="Kim S.-J."/>
            <person name="Kwon S.-W."/>
        </authorList>
    </citation>
    <scope>NUCLEOTIDE SEQUENCE [LARGE SCALE GENOMIC DNA]</scope>
    <source>
        <strain evidence="2 3">1JSPR-7</strain>
    </source>
</reference>
<dbReference type="KEGG" id="lact:D7I46_06615"/>
<evidence type="ECO:0000313" key="2">
    <source>
        <dbReference type="EMBL" id="AYG00795.1"/>
    </source>
</evidence>
<accession>A0A387BAA9</accession>
<proteinExistence type="predicted"/>
<keyword evidence="1" id="KW-1133">Transmembrane helix</keyword>
<keyword evidence="1" id="KW-0812">Transmembrane</keyword>
<feature type="transmembrane region" description="Helical" evidence="1">
    <location>
        <begin position="12"/>
        <end position="35"/>
    </location>
</feature>
<evidence type="ECO:0000256" key="1">
    <source>
        <dbReference type="SAM" id="Phobius"/>
    </source>
</evidence>
<organism evidence="2 3">
    <name type="scientific">Lactococcus allomyrinae</name>
    <dbReference type="NCBI Taxonomy" id="2419773"/>
    <lineage>
        <taxon>Bacteria</taxon>
        <taxon>Bacillati</taxon>
        <taxon>Bacillota</taxon>
        <taxon>Bacilli</taxon>
        <taxon>Lactobacillales</taxon>
        <taxon>Streptococcaceae</taxon>
        <taxon>Lactococcus</taxon>
    </lineage>
</organism>
<keyword evidence="3" id="KW-1185">Reference proteome</keyword>
<feature type="transmembrane region" description="Helical" evidence="1">
    <location>
        <begin position="41"/>
        <end position="63"/>
    </location>
</feature>
<name>A0A387BAA9_9LACT</name>
<gene>
    <name evidence="2" type="ORF">D7I46_06615</name>
</gene>
<evidence type="ECO:0000313" key="3">
    <source>
        <dbReference type="Proteomes" id="UP000269374"/>
    </source>
</evidence>
<dbReference type="EMBL" id="CP032627">
    <property type="protein sequence ID" value="AYG00795.1"/>
    <property type="molecule type" value="Genomic_DNA"/>
</dbReference>
<sequence length="156" mass="18045">MIEESKIRKMCLSLKLCLSGLFMIALGLVIAVLSFGNRWDMFGISCLLLFIGILVYVMVPVYIRTTTEGIYCKKIVNNPIQQPILWSDIENIYKAGESAGRGGTNYYVYVVVKDFQKYFPKMRMKNNNLATPILRLSVSNRSNLEQNLRELWRKYE</sequence>
<dbReference type="AlphaFoldDB" id="A0A387BAA9"/>
<dbReference type="RefSeq" id="WP_120772183.1">
    <property type="nucleotide sequence ID" value="NZ_CP032627.1"/>
</dbReference>